<reference evidence="1 2" key="1">
    <citation type="submission" date="2020-08" db="EMBL/GenBank/DDBJ databases">
        <title>Genomic Encyclopedia of Type Strains, Phase IV (KMG-IV): sequencing the most valuable type-strain genomes for metagenomic binning, comparative biology and taxonomic classification.</title>
        <authorList>
            <person name="Goeker M."/>
        </authorList>
    </citation>
    <scope>NUCLEOTIDE SEQUENCE [LARGE SCALE GENOMIC DNA]</scope>
    <source>
        <strain evidence="1 2">DSM 44197</strain>
    </source>
</reference>
<evidence type="ECO:0000313" key="2">
    <source>
        <dbReference type="Proteomes" id="UP000572680"/>
    </source>
</evidence>
<dbReference type="RefSeq" id="WP_182849501.1">
    <property type="nucleotide sequence ID" value="NZ_BAAALP010000091.1"/>
</dbReference>
<proteinExistence type="predicted"/>
<comment type="caution">
    <text evidence="1">The sequence shown here is derived from an EMBL/GenBank/DDBJ whole genome shotgun (WGS) entry which is preliminary data.</text>
</comment>
<protein>
    <submittedName>
        <fullName evidence="1">Uncharacterized protein</fullName>
    </submittedName>
</protein>
<keyword evidence="2" id="KW-1185">Reference proteome</keyword>
<dbReference type="Proteomes" id="UP000572680">
    <property type="component" value="Unassembled WGS sequence"/>
</dbReference>
<name>A0A7W3M0T0_ACTNM</name>
<organism evidence="1 2">
    <name type="scientific">Actinomadura namibiensis</name>
    <dbReference type="NCBI Taxonomy" id="182080"/>
    <lineage>
        <taxon>Bacteria</taxon>
        <taxon>Bacillati</taxon>
        <taxon>Actinomycetota</taxon>
        <taxon>Actinomycetes</taxon>
        <taxon>Streptosporangiales</taxon>
        <taxon>Thermomonosporaceae</taxon>
        <taxon>Actinomadura</taxon>
    </lineage>
</organism>
<sequence>MGTGIERIDRIGRTVFGGRKVAMQIAEYSRINQAFAHDLARELEAAASAAEAAMRELKHDPNVKVRNVGWRAWWVARHLREGRELCSGISAEMVKFNLQFRREFLENTGEQRQTSTSNYRGRVSL</sequence>
<evidence type="ECO:0000313" key="1">
    <source>
        <dbReference type="EMBL" id="MBA8957705.1"/>
    </source>
</evidence>
<accession>A0A7W3M0T0</accession>
<dbReference type="AlphaFoldDB" id="A0A7W3M0T0"/>
<gene>
    <name evidence="1" type="ORF">HNR61_009404</name>
</gene>
<dbReference type="EMBL" id="JACJIA010000029">
    <property type="protein sequence ID" value="MBA8957705.1"/>
    <property type="molecule type" value="Genomic_DNA"/>
</dbReference>